<name>A0ABQ5Z2X1_9GAMM</name>
<accession>A0ABQ5Z2X1</accession>
<sequence>MPHQIANQHKREVRQWLFAQFERVGAHHPQQKADTLFVWGEGLIVTAQTDQKTTATE</sequence>
<dbReference type="EMBL" id="BSOK01000048">
    <property type="protein sequence ID" value="GLR29801.1"/>
    <property type="molecule type" value="Genomic_DNA"/>
</dbReference>
<reference evidence="2" key="1">
    <citation type="journal article" date="2019" name="Int. J. Syst. Evol. Microbiol.">
        <title>The Global Catalogue of Microorganisms (GCM) 10K type strain sequencing project: providing services to taxonomists for standard genome sequencing and annotation.</title>
        <authorList>
            <consortium name="The Broad Institute Genomics Platform"/>
            <consortium name="The Broad Institute Genome Sequencing Center for Infectious Disease"/>
            <person name="Wu L."/>
            <person name="Ma J."/>
        </authorList>
    </citation>
    <scope>NUCLEOTIDE SEQUENCE [LARGE SCALE GENOMIC DNA]</scope>
    <source>
        <strain evidence="2">NBRC 103191</strain>
    </source>
</reference>
<evidence type="ECO:0000313" key="1">
    <source>
        <dbReference type="EMBL" id="GLR29801.1"/>
    </source>
</evidence>
<keyword evidence="2" id="KW-1185">Reference proteome</keyword>
<organism evidence="1 2">
    <name type="scientific">Psychrobacter pacificensis</name>
    <dbReference type="NCBI Taxonomy" id="112002"/>
    <lineage>
        <taxon>Bacteria</taxon>
        <taxon>Pseudomonadati</taxon>
        <taxon>Pseudomonadota</taxon>
        <taxon>Gammaproteobacteria</taxon>
        <taxon>Moraxellales</taxon>
        <taxon>Moraxellaceae</taxon>
        <taxon>Psychrobacter</taxon>
    </lineage>
</organism>
<dbReference type="RefSeq" id="WP_156770951.1">
    <property type="nucleotide sequence ID" value="NZ_BSOK01000048.1"/>
</dbReference>
<comment type="caution">
    <text evidence="1">The sequence shown here is derived from an EMBL/GenBank/DDBJ whole genome shotgun (WGS) entry which is preliminary data.</text>
</comment>
<protein>
    <submittedName>
        <fullName evidence="1">Uncharacterized protein</fullName>
    </submittedName>
</protein>
<evidence type="ECO:0000313" key="2">
    <source>
        <dbReference type="Proteomes" id="UP001156645"/>
    </source>
</evidence>
<dbReference type="Gene3D" id="1.10.357.10">
    <property type="entry name" value="Tetracycline Repressor, domain 2"/>
    <property type="match status" value="1"/>
</dbReference>
<dbReference type="GeneID" id="300924072"/>
<dbReference type="Proteomes" id="UP001156645">
    <property type="component" value="Unassembled WGS sequence"/>
</dbReference>
<gene>
    <name evidence="1" type="ORF">GCM10007915_20400</name>
</gene>
<proteinExistence type="predicted"/>